<protein>
    <submittedName>
        <fullName evidence="1">Uncharacterized protein</fullName>
    </submittedName>
</protein>
<evidence type="ECO:0000313" key="2">
    <source>
        <dbReference type="Proteomes" id="UP000494106"/>
    </source>
</evidence>
<dbReference type="EMBL" id="CADEBC010000858">
    <property type="protein sequence ID" value="CAB3261343.1"/>
    <property type="molecule type" value="Genomic_DNA"/>
</dbReference>
<proteinExistence type="predicted"/>
<dbReference type="AlphaFoldDB" id="A0A8S1BM21"/>
<evidence type="ECO:0000313" key="1">
    <source>
        <dbReference type="EMBL" id="CAB3261343.1"/>
    </source>
</evidence>
<accession>A0A8S1BM21</accession>
<gene>
    <name evidence="1" type="ORF">APLA_LOCUS17800</name>
</gene>
<comment type="caution">
    <text evidence="1">The sequence shown here is derived from an EMBL/GenBank/DDBJ whole genome shotgun (WGS) entry which is preliminary data.</text>
</comment>
<dbReference type="Proteomes" id="UP000494106">
    <property type="component" value="Unassembled WGS sequence"/>
</dbReference>
<sequence>MSSNQVDDISQIEKLSGVDNLHVWKLQIDIVFQSAGIDEFALGTMKQENLTDEKDKKEFIKRMLVLKKR</sequence>
<keyword evidence="2" id="KW-1185">Reference proteome</keyword>
<name>A0A8S1BM21_ARCPL</name>
<reference evidence="1 2" key="1">
    <citation type="submission" date="2020-04" db="EMBL/GenBank/DDBJ databases">
        <authorList>
            <person name="Wallbank WR R."/>
            <person name="Pardo Diaz C."/>
            <person name="Kozak K."/>
            <person name="Martin S."/>
            <person name="Jiggins C."/>
            <person name="Moest M."/>
            <person name="Warren A I."/>
            <person name="Byers J.R.P. K."/>
            <person name="Montejo-Kovacevich G."/>
            <person name="Yen C E."/>
        </authorList>
    </citation>
    <scope>NUCLEOTIDE SEQUENCE [LARGE SCALE GENOMIC DNA]</scope>
</reference>
<organism evidence="1 2">
    <name type="scientific">Arctia plantaginis</name>
    <name type="common">Wood tiger moth</name>
    <name type="synonym">Phalaena plantaginis</name>
    <dbReference type="NCBI Taxonomy" id="874455"/>
    <lineage>
        <taxon>Eukaryota</taxon>
        <taxon>Metazoa</taxon>
        <taxon>Ecdysozoa</taxon>
        <taxon>Arthropoda</taxon>
        <taxon>Hexapoda</taxon>
        <taxon>Insecta</taxon>
        <taxon>Pterygota</taxon>
        <taxon>Neoptera</taxon>
        <taxon>Endopterygota</taxon>
        <taxon>Lepidoptera</taxon>
        <taxon>Glossata</taxon>
        <taxon>Ditrysia</taxon>
        <taxon>Noctuoidea</taxon>
        <taxon>Erebidae</taxon>
        <taxon>Arctiinae</taxon>
        <taxon>Arctia</taxon>
    </lineage>
</organism>